<evidence type="ECO:0000256" key="8">
    <source>
        <dbReference type="SAM" id="Phobius"/>
    </source>
</evidence>
<dbReference type="EMBL" id="NESN01000002">
    <property type="protein sequence ID" value="PUE54632.1"/>
    <property type="molecule type" value="Genomic_DNA"/>
</dbReference>
<keyword evidence="7 8" id="KW-0472">Membrane</keyword>
<keyword evidence="3" id="KW-0997">Cell inner membrane</keyword>
<dbReference type="InterPro" id="IPR040423">
    <property type="entry name" value="PEA_transferase"/>
</dbReference>
<dbReference type="SUPFAM" id="SSF53649">
    <property type="entry name" value="Alkaline phosphatase-like"/>
    <property type="match status" value="1"/>
</dbReference>
<evidence type="ECO:0000256" key="6">
    <source>
        <dbReference type="ARBA" id="ARBA00022989"/>
    </source>
</evidence>
<feature type="transmembrane region" description="Helical" evidence="8">
    <location>
        <begin position="137"/>
        <end position="160"/>
    </location>
</feature>
<keyword evidence="5 8" id="KW-0812">Transmembrane</keyword>
<evidence type="ECO:0000313" key="12">
    <source>
        <dbReference type="Proteomes" id="UP000250790"/>
    </source>
</evidence>
<dbReference type="Pfam" id="PF08019">
    <property type="entry name" value="EptA_B_N"/>
    <property type="match status" value="1"/>
</dbReference>
<gene>
    <name evidence="11" type="ORF">B9Z37_07940</name>
</gene>
<dbReference type="GO" id="GO:0009244">
    <property type="term" value="P:lipopolysaccharide core region biosynthetic process"/>
    <property type="evidence" value="ECO:0007669"/>
    <property type="project" value="TreeGrafter"/>
</dbReference>
<dbReference type="GO" id="GO:0005886">
    <property type="term" value="C:plasma membrane"/>
    <property type="evidence" value="ECO:0007669"/>
    <property type="project" value="UniProtKB-SubCell"/>
</dbReference>
<comment type="subcellular location">
    <subcellularLocation>
        <location evidence="1">Cell inner membrane</location>
        <topology evidence="1">Multi-pass membrane protein</topology>
    </subcellularLocation>
</comment>
<dbReference type="PANTHER" id="PTHR30443">
    <property type="entry name" value="INNER MEMBRANE PROTEIN"/>
    <property type="match status" value="1"/>
</dbReference>
<feature type="transmembrane region" description="Helical" evidence="8">
    <location>
        <begin position="63"/>
        <end position="84"/>
    </location>
</feature>
<organism evidence="11 12">
    <name type="scientific">Limnohabitans parvus II-B4</name>
    <dbReference type="NCBI Taxonomy" id="1293052"/>
    <lineage>
        <taxon>Bacteria</taxon>
        <taxon>Pseudomonadati</taxon>
        <taxon>Pseudomonadota</taxon>
        <taxon>Betaproteobacteria</taxon>
        <taxon>Burkholderiales</taxon>
        <taxon>Comamonadaceae</taxon>
        <taxon>Limnohabitans</taxon>
    </lineage>
</organism>
<dbReference type="Gene3D" id="3.40.720.10">
    <property type="entry name" value="Alkaline Phosphatase, subunit A"/>
    <property type="match status" value="1"/>
</dbReference>
<feature type="transmembrane region" description="Helical" evidence="8">
    <location>
        <begin position="104"/>
        <end position="125"/>
    </location>
</feature>
<dbReference type="NCBIfam" id="NF028537">
    <property type="entry name" value="P_eth_NH2_trans"/>
    <property type="match status" value="1"/>
</dbReference>
<feature type="domain" description="Sulfatase N-terminal" evidence="9">
    <location>
        <begin position="221"/>
        <end position="516"/>
    </location>
</feature>
<feature type="transmembrane region" description="Helical" evidence="8">
    <location>
        <begin position="38"/>
        <end position="56"/>
    </location>
</feature>
<dbReference type="InterPro" id="IPR017850">
    <property type="entry name" value="Alkaline_phosphatase_core_sf"/>
</dbReference>
<protein>
    <submittedName>
        <fullName evidence="11">Phosphoethanolamine transferase</fullName>
    </submittedName>
</protein>
<keyword evidence="2" id="KW-1003">Cell membrane</keyword>
<dbReference type="CDD" id="cd16017">
    <property type="entry name" value="LptA"/>
    <property type="match status" value="1"/>
</dbReference>
<dbReference type="InterPro" id="IPR058130">
    <property type="entry name" value="PEA_transf_C"/>
</dbReference>
<sequence length="536" mass="59065">MLAVLTVWLGTVGNFPFWMALWKLPETQGMRAVTTTASLWLILLGLLGWFLCLWVWPRWLKPAAVVLLLTVTSSSYFMLTYGVVIDPSMLANVVQTDVREVRDLLSWTMLAALVVGVILPGVWLWRQSVRTVNAKPLILRQLGVSLLALLVALGLFWMSFQDIASLTRNHKHLRYMVNPFNSVYAVTRLFVGQAAQASQPLLAIGDDAKVVAPVSTADQAPLVVFVLGETARAANFGLSGYARDTTPQLRKLQAQGDLTYFSDVRSCGTSTQASVPCMFSHLGKAAYEGNSQRFESVLDVLQRAGLAVLWLDNQSGCKGVCERVPNVSTTALNVPEFCKDGECLDEVMLHELPKQLAALDPAKRAKGTVVVMHQMGSHGPAYYKRSPKALKQFLPECSSHALQNCPPEQIVNAYDNSILYADHFIAKTVHWLQAQSRPTALMYVSDHGESLGEKGLYLHGMPYSMAPKEQIHVPMVVWLSKPMQRQRGWSMACLQAQSGKALSHDNLFHSVLGLTQVSTGLAKPELDIFSACSPAR</sequence>
<reference evidence="11 12" key="1">
    <citation type="submission" date="2017-04" db="EMBL/GenBank/DDBJ databases">
        <title>Unexpected and diverse lifestyles within the genus Limnohabitans.</title>
        <authorList>
            <person name="Kasalicky V."/>
            <person name="Mehrshad M."/>
            <person name="Andrei S.-A."/>
            <person name="Salcher M."/>
            <person name="Kratochvilova H."/>
            <person name="Simek K."/>
            <person name="Ghai R."/>
        </authorList>
    </citation>
    <scope>NUCLEOTIDE SEQUENCE [LARGE SCALE GENOMIC DNA]</scope>
    <source>
        <strain evidence="11 12">II-B4</strain>
    </source>
</reference>
<evidence type="ECO:0000259" key="9">
    <source>
        <dbReference type="Pfam" id="PF00884"/>
    </source>
</evidence>
<evidence type="ECO:0000313" key="11">
    <source>
        <dbReference type="EMBL" id="PUE54632.1"/>
    </source>
</evidence>
<keyword evidence="6 8" id="KW-1133">Transmembrane helix</keyword>
<dbReference type="Pfam" id="PF00884">
    <property type="entry name" value="Sulfatase"/>
    <property type="match status" value="1"/>
</dbReference>
<evidence type="ECO:0000256" key="2">
    <source>
        <dbReference type="ARBA" id="ARBA00022475"/>
    </source>
</evidence>
<feature type="domain" description="Phosphoethanolamine transferase N-terminal" evidence="10">
    <location>
        <begin position="46"/>
        <end position="191"/>
    </location>
</feature>
<evidence type="ECO:0000259" key="10">
    <source>
        <dbReference type="Pfam" id="PF08019"/>
    </source>
</evidence>
<evidence type="ECO:0000256" key="7">
    <source>
        <dbReference type="ARBA" id="ARBA00023136"/>
    </source>
</evidence>
<evidence type="ECO:0000256" key="1">
    <source>
        <dbReference type="ARBA" id="ARBA00004429"/>
    </source>
</evidence>
<dbReference type="GO" id="GO:0016776">
    <property type="term" value="F:phosphotransferase activity, phosphate group as acceptor"/>
    <property type="evidence" value="ECO:0007669"/>
    <property type="project" value="TreeGrafter"/>
</dbReference>
<keyword evidence="12" id="KW-1185">Reference proteome</keyword>
<dbReference type="PANTHER" id="PTHR30443:SF0">
    <property type="entry name" value="PHOSPHOETHANOLAMINE TRANSFERASE EPTA"/>
    <property type="match status" value="1"/>
</dbReference>
<accession>A0A315EER1</accession>
<name>A0A315EER1_9BURK</name>
<evidence type="ECO:0000256" key="4">
    <source>
        <dbReference type="ARBA" id="ARBA00022679"/>
    </source>
</evidence>
<dbReference type="OrthoDB" id="9786870at2"/>
<dbReference type="AlphaFoldDB" id="A0A315EER1"/>
<evidence type="ECO:0000256" key="3">
    <source>
        <dbReference type="ARBA" id="ARBA00022519"/>
    </source>
</evidence>
<dbReference type="InterPro" id="IPR012549">
    <property type="entry name" value="EptA-like_N"/>
</dbReference>
<dbReference type="InterPro" id="IPR000917">
    <property type="entry name" value="Sulfatase_N"/>
</dbReference>
<proteinExistence type="predicted"/>
<dbReference type="Proteomes" id="UP000250790">
    <property type="component" value="Unassembled WGS sequence"/>
</dbReference>
<comment type="caution">
    <text evidence="11">The sequence shown here is derived from an EMBL/GenBank/DDBJ whole genome shotgun (WGS) entry which is preliminary data.</text>
</comment>
<evidence type="ECO:0000256" key="5">
    <source>
        <dbReference type="ARBA" id="ARBA00022692"/>
    </source>
</evidence>
<keyword evidence="4 11" id="KW-0808">Transferase</keyword>